<evidence type="ECO:0000259" key="4">
    <source>
        <dbReference type="Pfam" id="PF02517"/>
    </source>
</evidence>
<feature type="transmembrane region" description="Helical" evidence="3">
    <location>
        <begin position="304"/>
        <end position="324"/>
    </location>
</feature>
<evidence type="ECO:0000256" key="2">
    <source>
        <dbReference type="SAM" id="MobiDB-lite"/>
    </source>
</evidence>
<evidence type="ECO:0000256" key="1">
    <source>
        <dbReference type="SAM" id="Coils"/>
    </source>
</evidence>
<feature type="transmembrane region" description="Helical" evidence="3">
    <location>
        <begin position="385"/>
        <end position="411"/>
    </location>
</feature>
<feature type="coiled-coil region" evidence="1">
    <location>
        <begin position="78"/>
        <end position="105"/>
    </location>
</feature>
<sequence>MTLTIVKRLVLSFLTAIALFLVSVSLVESWNQPQIQSRLELYQTNLLLHAAQVQLGEEQPGMAGTETLIGANPYETALKQYRDALESVEDNLDRTQQQLEEAVVVNPSVPQTVPQSPTPPLVDPSGVSPQTSKLTQTIAKLETLRNELTLKIGILEAHTSQVAAGRSRWQQLGDRPSVANNASLLKTLEVVTGIWSDPPRLSPNTEAIVNENLDGWFRYRVLRELYQVQQRPDALATLEAKEADIGRDALLKLALLTGLPGLGFVLGLILLLFVAISRLVKGKEALLARHEDEVWQTPWDWETIWQVLILGFFFVGQILVPVILSLGTSALGWQMGSLNVRTQALYILASYIMLAGGGLSVLYFSVRSFFPLPEGWFRFRWRGNWILWGVGGYLTALPLVILVSALNQQFWQGRGGSNPILPIALEGRDSLALSVFFLTASVAAPMFEEIMFRGFLLPSLTRYFSVPSAIIFSSLLFAIAHLNLSEVLPLVTLGLVLGVVYTRSRNLLAPMLLHSLWNSGTLVSLFLLGSGAS</sequence>
<dbReference type="PANTHER" id="PTHR43592">
    <property type="entry name" value="CAAX AMINO TERMINAL PROTEASE"/>
    <property type="match status" value="1"/>
</dbReference>
<dbReference type="RefSeq" id="WP_168569893.1">
    <property type="nucleotide sequence ID" value="NZ_CP051167.1"/>
</dbReference>
<dbReference type="GO" id="GO:0008237">
    <property type="term" value="F:metallopeptidase activity"/>
    <property type="evidence" value="ECO:0007669"/>
    <property type="project" value="UniProtKB-KW"/>
</dbReference>
<keyword evidence="5" id="KW-0645">Protease</keyword>
<keyword evidence="6" id="KW-1185">Reference proteome</keyword>
<feature type="domain" description="CAAX prenyl protease 2/Lysostaphin resistance protein A-like" evidence="4">
    <location>
        <begin position="434"/>
        <end position="519"/>
    </location>
</feature>
<dbReference type="AlphaFoldDB" id="A0A6H1TYT7"/>
<proteinExistence type="predicted"/>
<keyword evidence="5" id="KW-0482">Metalloprotease</keyword>
<reference evidence="5 6" key="1">
    <citation type="submission" date="2020-04" db="EMBL/GenBank/DDBJ databases">
        <authorList>
            <person name="Basu S."/>
            <person name="Maruthanayagam V."/>
            <person name="Chakraborty S."/>
            <person name="Pramanik A."/>
            <person name="Mukherjee J."/>
            <person name="Brink B."/>
        </authorList>
    </citation>
    <scope>NUCLEOTIDE SEQUENCE [LARGE SCALE GENOMIC DNA]</scope>
    <source>
        <strain evidence="5 6">AP17</strain>
    </source>
</reference>
<dbReference type="GO" id="GO:0004175">
    <property type="term" value="F:endopeptidase activity"/>
    <property type="evidence" value="ECO:0007669"/>
    <property type="project" value="UniProtKB-ARBA"/>
</dbReference>
<keyword evidence="1" id="KW-0175">Coiled coil</keyword>
<dbReference type="InterPro" id="IPR003675">
    <property type="entry name" value="Rce1/LyrA-like_dom"/>
</dbReference>
<keyword evidence="3" id="KW-1133">Transmembrane helix</keyword>
<dbReference type="GO" id="GO:0080120">
    <property type="term" value="P:CAAX-box protein maturation"/>
    <property type="evidence" value="ECO:0007669"/>
    <property type="project" value="UniProtKB-ARBA"/>
</dbReference>
<feature type="transmembrane region" description="Helical" evidence="3">
    <location>
        <begin position="487"/>
        <end position="504"/>
    </location>
</feature>
<evidence type="ECO:0000313" key="5">
    <source>
        <dbReference type="EMBL" id="QIZ71741.1"/>
    </source>
</evidence>
<keyword evidence="5" id="KW-0378">Hydrolase</keyword>
<feature type="transmembrane region" description="Helical" evidence="3">
    <location>
        <begin position="511"/>
        <end position="532"/>
    </location>
</feature>
<dbReference type="PANTHER" id="PTHR43592:SF15">
    <property type="entry name" value="CAAX AMINO TERMINAL PROTEASE FAMILY PROTEIN"/>
    <property type="match status" value="1"/>
</dbReference>
<dbReference type="EMBL" id="CP051167">
    <property type="protein sequence ID" value="QIZ71741.1"/>
    <property type="molecule type" value="Genomic_DNA"/>
</dbReference>
<accession>A0A6H1TYT7</accession>
<feature type="transmembrane region" description="Helical" evidence="3">
    <location>
        <begin position="344"/>
        <end position="364"/>
    </location>
</feature>
<dbReference type="KEGG" id="oxy:HCG48_15065"/>
<dbReference type="Pfam" id="PF02517">
    <property type="entry name" value="Rce1-like"/>
    <property type="match status" value="1"/>
</dbReference>
<evidence type="ECO:0000313" key="6">
    <source>
        <dbReference type="Proteomes" id="UP000500857"/>
    </source>
</evidence>
<dbReference type="Proteomes" id="UP000500857">
    <property type="component" value="Chromosome"/>
</dbReference>
<feature type="transmembrane region" description="Helical" evidence="3">
    <location>
        <begin position="253"/>
        <end position="276"/>
    </location>
</feature>
<feature type="region of interest" description="Disordered" evidence="2">
    <location>
        <begin position="109"/>
        <end position="130"/>
    </location>
</feature>
<keyword evidence="3" id="KW-0472">Membrane</keyword>
<organism evidence="5 6">
    <name type="scientific">Oxynema aestuarii AP17</name>
    <dbReference type="NCBI Taxonomy" id="2064643"/>
    <lineage>
        <taxon>Bacteria</taxon>
        <taxon>Bacillati</taxon>
        <taxon>Cyanobacteriota</taxon>
        <taxon>Cyanophyceae</taxon>
        <taxon>Oscillatoriophycideae</taxon>
        <taxon>Oscillatoriales</taxon>
        <taxon>Oscillatoriaceae</taxon>
        <taxon>Oxynema</taxon>
        <taxon>Oxynema aestuarii</taxon>
    </lineage>
</organism>
<evidence type="ECO:0000256" key="3">
    <source>
        <dbReference type="SAM" id="Phobius"/>
    </source>
</evidence>
<dbReference type="GO" id="GO:0006508">
    <property type="term" value="P:proteolysis"/>
    <property type="evidence" value="ECO:0007669"/>
    <property type="project" value="UniProtKB-KW"/>
</dbReference>
<keyword evidence="3" id="KW-0812">Transmembrane</keyword>
<name>A0A6H1TYT7_9CYAN</name>
<gene>
    <name evidence="5" type="ORF">HCG48_15065</name>
</gene>
<feature type="transmembrane region" description="Helical" evidence="3">
    <location>
        <begin position="431"/>
        <end position="451"/>
    </location>
</feature>
<protein>
    <submittedName>
        <fullName evidence="5">CPBP family intramembrane metalloprotease</fullName>
    </submittedName>
</protein>